<reference evidence="1" key="1">
    <citation type="journal article" date="2023" name="G3 (Bethesda)">
        <title>A reference genome for the long-term kleptoplast-retaining sea slug Elysia crispata morphotype clarki.</title>
        <authorList>
            <person name="Eastman K.E."/>
            <person name="Pendleton A.L."/>
            <person name="Shaikh M.A."/>
            <person name="Suttiyut T."/>
            <person name="Ogas R."/>
            <person name="Tomko P."/>
            <person name="Gavelis G."/>
            <person name="Widhalm J.R."/>
            <person name="Wisecaver J.H."/>
        </authorList>
    </citation>
    <scope>NUCLEOTIDE SEQUENCE</scope>
    <source>
        <strain evidence="1">ECLA1</strain>
    </source>
</reference>
<organism evidence="1 2">
    <name type="scientific">Elysia crispata</name>
    <name type="common">lettuce slug</name>
    <dbReference type="NCBI Taxonomy" id="231223"/>
    <lineage>
        <taxon>Eukaryota</taxon>
        <taxon>Metazoa</taxon>
        <taxon>Spiralia</taxon>
        <taxon>Lophotrochozoa</taxon>
        <taxon>Mollusca</taxon>
        <taxon>Gastropoda</taxon>
        <taxon>Heterobranchia</taxon>
        <taxon>Euthyneura</taxon>
        <taxon>Panpulmonata</taxon>
        <taxon>Sacoglossa</taxon>
        <taxon>Placobranchoidea</taxon>
        <taxon>Plakobranchidae</taxon>
        <taxon>Elysia</taxon>
    </lineage>
</organism>
<sequence length="112" mass="13233">MAFIFVFPRVQKDSLACKSRMLKAQIKVVWMTVNGMTSVLTSNIYCSVYSCRYHSVRIRIGLSFTRNPYSFMYLYLVRQPFLLLTMLRHDKWMFDALVRSKVEEIAETFLIA</sequence>
<name>A0AAE1EE43_9GAST</name>
<accession>A0AAE1EE43</accession>
<dbReference type="Proteomes" id="UP001283361">
    <property type="component" value="Unassembled WGS sequence"/>
</dbReference>
<dbReference type="EMBL" id="JAWDGP010000029">
    <property type="protein sequence ID" value="KAK3804239.1"/>
    <property type="molecule type" value="Genomic_DNA"/>
</dbReference>
<protein>
    <submittedName>
        <fullName evidence="1">Uncharacterized protein</fullName>
    </submittedName>
</protein>
<proteinExistence type="predicted"/>
<dbReference type="AlphaFoldDB" id="A0AAE1EE43"/>
<gene>
    <name evidence="1" type="ORF">RRG08_040746</name>
</gene>
<evidence type="ECO:0000313" key="2">
    <source>
        <dbReference type="Proteomes" id="UP001283361"/>
    </source>
</evidence>
<keyword evidence="2" id="KW-1185">Reference proteome</keyword>
<evidence type="ECO:0000313" key="1">
    <source>
        <dbReference type="EMBL" id="KAK3804239.1"/>
    </source>
</evidence>
<comment type="caution">
    <text evidence="1">The sequence shown here is derived from an EMBL/GenBank/DDBJ whole genome shotgun (WGS) entry which is preliminary data.</text>
</comment>